<dbReference type="OrthoDB" id="6098at10239"/>
<gene>
    <name evidence="1" type="ORF">P090810_088</name>
</gene>
<dbReference type="RefSeq" id="YP_009325077.1">
    <property type="nucleotide sequence ID" value="NC_031944.1"/>
</dbReference>
<accession>A0A1D8KSC2</accession>
<protein>
    <submittedName>
        <fullName evidence="1">Uncharacterized protein</fullName>
    </submittedName>
</protein>
<evidence type="ECO:0000313" key="2">
    <source>
        <dbReference type="Proteomes" id="UP000204364"/>
    </source>
</evidence>
<dbReference type="Proteomes" id="UP000204364">
    <property type="component" value="Segment"/>
</dbReference>
<name>A0A1D8KSC2_9CAUD</name>
<sequence length="615" mass="64925">MPRTVPGSGAAIEPVFNSVQGVKDVIVVKGGSGYDPNNPPRLTIANCGTPIRDAVLRANIADNGEILSVDVVDPGEGYNPLRLLIESNDPGTVTADANIYLNQDGSVNFLQVNQPGDGFFNATARLVGGGGSGAELVPVTGSVTGLSVENTGRNYSGEDITLVITGGGGQGATGVADVNQFGVVESINITNPGEFFETPPIIQLIGGGGSGATAEVDINLGRIANIGLLNPGGGYTSAPQVIFTRDTNLIRAQRNRTSLVSDFYNMTALIRNASAADSTLYVETTQAFPGSGKFQVGREIIRYTGKTPISFTGCDRGINFRYDQRVILDNLATNPDTGISGYAFSVADRIRRVEEDKTNKVAIVYDWRPTTRELFLTFEVDELAFIDGGRSNESSAVIQFVAGVAGSSGTGVEPHVLLESETGSIVTFTDPISTLEGFVFEDDDELEGDGDGIIDIVNTDTDYENAISLDGGIASSLYGIEETVGGQNTTLFQQGDQIYDSNLIPLTASVAVAGLLGDGVEHVSESTLKIKNWNNTLYSIGEIVTGSSTGVTATVVSFTNQADDFGYTYLYVDNITNNGNTYKFTTSDTIAGQSSGATGLFISQEYTYLVRTEPE</sequence>
<keyword evidence="2" id="KW-1185">Reference proteome</keyword>
<dbReference type="GeneID" id="30310041"/>
<dbReference type="EMBL" id="KU686210">
    <property type="protein sequence ID" value="AOV61561.1"/>
    <property type="molecule type" value="Genomic_DNA"/>
</dbReference>
<dbReference type="KEGG" id="vg:30310041"/>
<proteinExistence type="predicted"/>
<evidence type="ECO:0000313" key="1">
    <source>
        <dbReference type="EMBL" id="AOV61561.1"/>
    </source>
</evidence>
<reference evidence="1 2" key="1">
    <citation type="journal article" date="2016" name="Virology">
        <title>The genomic content and context of auxiliary metabolic genes in marine cyanomyoviruses.</title>
        <authorList>
            <person name="Crummett L.T."/>
            <person name="Puxty R.J."/>
            <person name="Weihe C."/>
            <person name="Marston M.F."/>
            <person name="Martiny J.B."/>
        </authorList>
    </citation>
    <scope>NUCLEOTIDE SEQUENCE [LARGE SCALE GENOMIC DNA]</scope>
    <source>
        <strain evidence="1">0810PA09</strain>
    </source>
</reference>
<organism evidence="1 2">
    <name type="scientific">Synechococcus phage S-WAM1</name>
    <dbReference type="NCBI Taxonomy" id="1815521"/>
    <lineage>
        <taxon>Viruses</taxon>
        <taxon>Duplodnaviria</taxon>
        <taxon>Heunggongvirae</taxon>
        <taxon>Uroviricota</taxon>
        <taxon>Caudoviricetes</taxon>
        <taxon>Pantevenvirales</taxon>
        <taxon>Kyanoviridae</taxon>
        <taxon>Sokavirus</taxon>
        <taxon>Sokavirus swam1</taxon>
    </lineage>
</organism>